<keyword evidence="2" id="KW-1185">Reference proteome</keyword>
<evidence type="ECO:0000313" key="1">
    <source>
        <dbReference type="EMBL" id="CAH0055482.1"/>
    </source>
</evidence>
<name>A0A9N9ZH99_9HYPO</name>
<dbReference type="AlphaFoldDB" id="A0A9N9ZH99"/>
<accession>A0A9N9ZH99</accession>
<evidence type="ECO:0008006" key="3">
    <source>
        <dbReference type="Google" id="ProtNLM"/>
    </source>
</evidence>
<reference evidence="1 2" key="2">
    <citation type="submission" date="2021-10" db="EMBL/GenBank/DDBJ databases">
        <authorList>
            <person name="Piombo E."/>
        </authorList>
    </citation>
    <scope>NUCLEOTIDE SEQUENCE [LARGE SCALE GENOMIC DNA]</scope>
</reference>
<dbReference type="EMBL" id="CABFOC020000057">
    <property type="protein sequence ID" value="CAH0055482.1"/>
    <property type="molecule type" value="Genomic_DNA"/>
</dbReference>
<protein>
    <recommendedName>
        <fullName evidence="3">HNH nuclease domain-containing protein</fullName>
    </recommendedName>
</protein>
<gene>
    <name evidence="1" type="ORF">CSOL1703_00017586</name>
</gene>
<proteinExistence type="predicted"/>
<organism evidence="1 2">
    <name type="scientific">Clonostachys solani</name>
    <dbReference type="NCBI Taxonomy" id="160281"/>
    <lineage>
        <taxon>Eukaryota</taxon>
        <taxon>Fungi</taxon>
        <taxon>Dikarya</taxon>
        <taxon>Ascomycota</taxon>
        <taxon>Pezizomycotina</taxon>
        <taxon>Sordariomycetes</taxon>
        <taxon>Hypocreomycetidae</taxon>
        <taxon>Hypocreales</taxon>
        <taxon>Bionectriaceae</taxon>
        <taxon>Clonostachys</taxon>
    </lineage>
</organism>
<dbReference type="Proteomes" id="UP000775872">
    <property type="component" value="Unassembled WGS sequence"/>
</dbReference>
<reference evidence="2" key="1">
    <citation type="submission" date="2019-06" db="EMBL/GenBank/DDBJ databases">
        <authorList>
            <person name="Broberg M."/>
        </authorList>
    </citation>
    <scope>NUCLEOTIDE SEQUENCE [LARGE SCALE GENOMIC DNA]</scope>
</reference>
<evidence type="ECO:0000313" key="2">
    <source>
        <dbReference type="Proteomes" id="UP000775872"/>
    </source>
</evidence>
<sequence>MENSTMKDLMAGPGIRQVTQLLPADEMETRLEYIQKIEKGQRAFRKNPSWGFTPYQYATLALVFLSSGLGATDKTWNMICLSPQLQTWWSHGYFGLKYLGHEDDKETGMSMAELQFVWMPHSHYDESTKRIDLNEEKDKARNIRVCVEHMFGGEPPCSPQCGRCTAISKVQAHEVRERYTIESGYVFPVVRRTEDIQKFKAMIQLQWAAFCVGSMSGAANHPKLLERV</sequence>
<dbReference type="OrthoDB" id="5416097at2759"/>
<comment type="caution">
    <text evidence="1">The sequence shown here is derived from an EMBL/GenBank/DDBJ whole genome shotgun (WGS) entry which is preliminary data.</text>
</comment>